<feature type="transmembrane region" description="Helical" evidence="2">
    <location>
        <begin position="1087"/>
        <end position="1112"/>
    </location>
</feature>
<accession>G7Y9Q8</accession>
<sequence length="1328" mass="143137">MNFICANSLLLLLCASLMSAVVDREQNSLSSIVKKAQRHKRNNLDSNPNPILEAPGERNELDPVLSLPDATNLPSLAPMELEMDAKLKLFGQEDTIHNGELNPADQGLSASTEHESTEVSKGQDDVHASVPGEPETGDLHETTSTGEHTSEATIAELTGLQSKDETTAGFTALTAEEFSAGDVVALANDVRTMTTSDVPVSSASPPLETAHNQDDLSVLTEPESLTSSLASTVEIRNDESPEITVSANEVTVTKPPESGSISFSDGGSIESELNTPPADDLAQTTEVIPETVSEKLDTDQSITIESQVVPDYIITDAALQMTEAATSEESVRSSENMDTDVGDSVENEVMMTTIGEEFTTEGSSVGHSENLASTESAIPETQDAILSVTQTDISEVFVYSSETTSSADDDGVITEWLKSTNDFKDPSVEPISETHSKGLDASTTEYTPSIEPDPLTLSTEDSAKVDGVITSEVCKPTDEATFKEESSRVLCDLSTMEGIQTSTSGPEDTSEPNELLISGLAVEPVEIVTVVHATDDEVKQSAMITEQEEISSEPSVQQESEKTQVGDILSDETPVGTKPATVEQEQTFMPSGSQSPDTEEPTISSEPPMTTFLSITSSVLLDLETISKDVSEQVITQSTLEADAISEAMVPSDTPGKHSPELLAESSSEIVTMGSTESTIVEVTENIVVTIEPHDKTTDSVQDTAPLIDSAIGDTSGTKQESTESEVDAAFSTLTPIQVTDKPPEYETETSTSVTVEEQITTESSLSELDILTKVTKGTDHNQSVTEYSDAAKAPSETTQSGSVVGSTTVTSADVQPYETTEVLFPKEEEEKTGSAIVDHITSDGSVTFLPDTTSQVSETTLFTEEPSQTMASTEVPDTLMTTANLEFDTDLDSGSSPIITSEVSTGTTTLLPEFEFKATPTEASKPETVGPEVTIYDWIDHSVSDTEIVQDEKEQPDTSSKVRSEIAVESAEPELETSTPQQEPDTEESSKTPTIPLTATTMEDDLKLSTSTMTSTAALPTTDLETTKFSDSSVYSPKPPWQPIKGYEDTEDDITPPEAALPRLVDVPAKPVDTQHIRQFSFSRGLTVGLVLLALLFIILLVGISLFVIWLRRNRATTTSESVIDKFEAPCASGAQNNEAKERLRKFGNSELPEQMPVRTSRSPRREAYLAANRLKVEGLNHKNLMRRRQQHKRARLLAHDALIEDAVPSPPCRPRCISDIGLETDAGMNKSVILVGASAFHRSSHELGRSSNAYLPRSLNLNDPDVFLHTSGSLLEDDIQVSDASTRDNVTKNRNNNNSLRNPYYSNGTRNGSHQCSTNWKYIDET</sequence>
<feature type="compositionally biased region" description="Basic and acidic residues" evidence="1">
    <location>
        <begin position="948"/>
        <end position="967"/>
    </location>
</feature>
<feature type="region of interest" description="Disordered" evidence="1">
    <location>
        <begin position="544"/>
        <end position="609"/>
    </location>
</feature>
<feature type="compositionally biased region" description="Basic and acidic residues" evidence="1">
    <location>
        <begin position="112"/>
        <end position="127"/>
    </location>
</feature>
<evidence type="ECO:0000256" key="2">
    <source>
        <dbReference type="SAM" id="Phobius"/>
    </source>
</evidence>
<feature type="region of interest" description="Disordered" evidence="1">
    <location>
        <begin position="741"/>
        <end position="761"/>
    </location>
</feature>
<feature type="region of interest" description="Disordered" evidence="1">
    <location>
        <begin position="422"/>
        <end position="458"/>
    </location>
</feature>
<keyword evidence="3" id="KW-0732">Signal</keyword>
<evidence type="ECO:0000313" key="5">
    <source>
        <dbReference type="Proteomes" id="UP000008909"/>
    </source>
</evidence>
<reference evidence="4" key="1">
    <citation type="journal article" date="2011" name="Genome Biol.">
        <title>The draft genome of the carcinogenic human liver fluke Clonorchis sinensis.</title>
        <authorList>
            <person name="Wang X."/>
            <person name="Chen W."/>
            <person name="Huang Y."/>
            <person name="Sun J."/>
            <person name="Men J."/>
            <person name="Liu H."/>
            <person name="Luo F."/>
            <person name="Guo L."/>
            <person name="Lv X."/>
            <person name="Deng C."/>
            <person name="Zhou C."/>
            <person name="Fan Y."/>
            <person name="Li X."/>
            <person name="Huang L."/>
            <person name="Hu Y."/>
            <person name="Liang C."/>
            <person name="Hu X."/>
            <person name="Xu J."/>
            <person name="Yu X."/>
        </authorList>
    </citation>
    <scope>NUCLEOTIDE SEQUENCE [LARGE SCALE GENOMIC DNA]</scope>
    <source>
        <strain evidence="4">Henan</strain>
    </source>
</reference>
<feature type="compositionally biased region" description="Polar residues" evidence="1">
    <location>
        <begin position="992"/>
        <end position="1002"/>
    </location>
</feature>
<evidence type="ECO:0000256" key="1">
    <source>
        <dbReference type="SAM" id="MobiDB-lite"/>
    </source>
</evidence>
<feature type="region of interest" description="Disordered" evidence="1">
    <location>
        <begin position="1287"/>
        <end position="1313"/>
    </location>
</feature>
<gene>
    <name evidence="4" type="ORF">CLF_103435</name>
</gene>
<evidence type="ECO:0000256" key="3">
    <source>
        <dbReference type="SAM" id="SignalP"/>
    </source>
</evidence>
<feature type="chain" id="PRO_5003506071" evidence="3">
    <location>
        <begin position="21"/>
        <end position="1328"/>
    </location>
</feature>
<name>G7Y9Q8_CLOSI</name>
<keyword evidence="2" id="KW-0472">Membrane</keyword>
<feature type="compositionally biased region" description="Low complexity" evidence="1">
    <location>
        <begin position="796"/>
        <end position="808"/>
    </location>
</feature>
<dbReference type="Proteomes" id="UP000008909">
    <property type="component" value="Unassembled WGS sequence"/>
</dbReference>
<evidence type="ECO:0000313" key="4">
    <source>
        <dbReference type="EMBL" id="GAA49692.1"/>
    </source>
</evidence>
<reference key="2">
    <citation type="submission" date="2011-10" db="EMBL/GenBank/DDBJ databases">
        <title>The genome and transcriptome sequence of Clonorchis sinensis provide insights into the carcinogenic liver fluke.</title>
        <authorList>
            <person name="Wang X."/>
            <person name="Huang Y."/>
            <person name="Chen W."/>
            <person name="Liu H."/>
            <person name="Guo L."/>
            <person name="Chen Y."/>
            <person name="Luo F."/>
            <person name="Zhou W."/>
            <person name="Sun J."/>
            <person name="Mao Q."/>
            <person name="Liang P."/>
            <person name="Zhou C."/>
            <person name="Tian Y."/>
            <person name="Men J."/>
            <person name="Lv X."/>
            <person name="Huang L."/>
            <person name="Zhou J."/>
            <person name="Hu Y."/>
            <person name="Li R."/>
            <person name="Zhang F."/>
            <person name="Lei H."/>
            <person name="Li X."/>
            <person name="Hu X."/>
            <person name="Liang C."/>
            <person name="Xu J."/>
            <person name="Wu Z."/>
            <person name="Yu X."/>
        </authorList>
    </citation>
    <scope>NUCLEOTIDE SEQUENCE</scope>
    <source>
        <strain>Henan</strain>
    </source>
</reference>
<feature type="signal peptide" evidence="3">
    <location>
        <begin position="1"/>
        <end position="20"/>
    </location>
</feature>
<feature type="region of interest" description="Disordered" evidence="1">
    <location>
        <begin position="37"/>
        <end position="57"/>
    </location>
</feature>
<proteinExistence type="predicted"/>
<organism evidence="4 5">
    <name type="scientific">Clonorchis sinensis</name>
    <name type="common">Chinese liver fluke</name>
    <dbReference type="NCBI Taxonomy" id="79923"/>
    <lineage>
        <taxon>Eukaryota</taxon>
        <taxon>Metazoa</taxon>
        <taxon>Spiralia</taxon>
        <taxon>Lophotrochozoa</taxon>
        <taxon>Platyhelminthes</taxon>
        <taxon>Trematoda</taxon>
        <taxon>Digenea</taxon>
        <taxon>Opisthorchiida</taxon>
        <taxon>Opisthorchiata</taxon>
        <taxon>Opisthorchiidae</taxon>
        <taxon>Clonorchis</taxon>
    </lineage>
</organism>
<keyword evidence="2" id="KW-0812">Transmembrane</keyword>
<feature type="region of interest" description="Disordered" evidence="1">
    <location>
        <begin position="783"/>
        <end position="808"/>
    </location>
</feature>
<feature type="region of interest" description="Disordered" evidence="1">
    <location>
        <begin position="948"/>
        <end position="1005"/>
    </location>
</feature>
<feature type="compositionally biased region" description="Low complexity" evidence="1">
    <location>
        <begin position="1295"/>
        <end position="1309"/>
    </location>
</feature>
<feature type="compositionally biased region" description="Low complexity" evidence="1">
    <location>
        <begin position="749"/>
        <end position="761"/>
    </location>
</feature>
<dbReference type="EMBL" id="DF142978">
    <property type="protein sequence ID" value="GAA49692.1"/>
    <property type="molecule type" value="Genomic_DNA"/>
</dbReference>
<protein>
    <submittedName>
        <fullName evidence="4">Uncharacterized protein</fullName>
    </submittedName>
</protein>
<keyword evidence="5" id="KW-1185">Reference proteome</keyword>
<feature type="region of interest" description="Disordered" evidence="1">
    <location>
        <begin position="97"/>
        <end position="150"/>
    </location>
</feature>
<feature type="compositionally biased region" description="Basic and acidic residues" evidence="1">
    <location>
        <begin position="422"/>
        <end position="438"/>
    </location>
</feature>
<feature type="compositionally biased region" description="Polar residues" evidence="1">
    <location>
        <begin position="583"/>
        <end position="609"/>
    </location>
</feature>
<keyword evidence="2" id="KW-1133">Transmembrane helix</keyword>